<feature type="transmembrane region" description="Helical" evidence="2">
    <location>
        <begin position="161"/>
        <end position="186"/>
    </location>
</feature>
<organism evidence="4 5">
    <name type="scientific">Panagrellus redivivus</name>
    <name type="common">Microworm</name>
    <dbReference type="NCBI Taxonomy" id="6233"/>
    <lineage>
        <taxon>Eukaryota</taxon>
        <taxon>Metazoa</taxon>
        <taxon>Ecdysozoa</taxon>
        <taxon>Nematoda</taxon>
        <taxon>Chromadorea</taxon>
        <taxon>Rhabditida</taxon>
        <taxon>Tylenchina</taxon>
        <taxon>Panagrolaimomorpha</taxon>
        <taxon>Panagrolaimoidea</taxon>
        <taxon>Panagrolaimidae</taxon>
        <taxon>Panagrellus</taxon>
    </lineage>
</organism>
<evidence type="ECO:0000256" key="3">
    <source>
        <dbReference type="SAM" id="SignalP"/>
    </source>
</evidence>
<accession>A0A7E4VNG5</accession>
<feature type="chain" id="PRO_5028999458" evidence="3">
    <location>
        <begin position="20"/>
        <end position="284"/>
    </location>
</feature>
<keyword evidence="2" id="KW-0472">Membrane</keyword>
<dbReference type="Proteomes" id="UP000492821">
    <property type="component" value="Unassembled WGS sequence"/>
</dbReference>
<reference evidence="4" key="1">
    <citation type="journal article" date="2013" name="Genetics">
        <title>The draft genome and transcriptome of Panagrellus redivivus are shaped by the harsh demands of a free-living lifestyle.</title>
        <authorList>
            <person name="Srinivasan J."/>
            <person name="Dillman A.R."/>
            <person name="Macchietto M.G."/>
            <person name="Heikkinen L."/>
            <person name="Lakso M."/>
            <person name="Fracchia K.M."/>
            <person name="Antoshechkin I."/>
            <person name="Mortazavi A."/>
            <person name="Wong G."/>
            <person name="Sternberg P.W."/>
        </authorList>
    </citation>
    <scope>NUCLEOTIDE SEQUENCE [LARGE SCALE GENOMIC DNA]</scope>
    <source>
        <strain evidence="4">MT8872</strain>
    </source>
</reference>
<name>A0A7E4VNG5_PANRE</name>
<feature type="region of interest" description="Disordered" evidence="1">
    <location>
        <begin position="240"/>
        <end position="262"/>
    </location>
</feature>
<keyword evidence="4" id="KW-1185">Reference proteome</keyword>
<keyword evidence="2" id="KW-0812">Transmembrane</keyword>
<sequence>MSQFNVFLLLMLTLCQSHAVALMRVGDEKAITFTGDLLHLHIVNPKKRDSERFTVCFKSHSNNIGKHCPRGYASLYYWSFYSLSASEYQINRRGKLVGNSFDKIYGDVVFNADGSVTIKVVELPYGCFVKLLNAEEVIPTTTTTTLKTTTAVLVKEASNNIVFFVIGGLALILFLIVGGATVWICWSRKSKTRKEAKCTNVSLNGSDDNNGSRLTSTSTTKKPLNVKSAATVKKLPLSNRQTVETRKCSTPPTSMMTPKSSMIQSLSIHPLSGHESNTEASEKL</sequence>
<keyword evidence="2" id="KW-1133">Transmembrane helix</keyword>
<evidence type="ECO:0000256" key="2">
    <source>
        <dbReference type="SAM" id="Phobius"/>
    </source>
</evidence>
<feature type="signal peptide" evidence="3">
    <location>
        <begin position="1"/>
        <end position="19"/>
    </location>
</feature>
<keyword evidence="3" id="KW-0732">Signal</keyword>
<evidence type="ECO:0000313" key="4">
    <source>
        <dbReference type="Proteomes" id="UP000492821"/>
    </source>
</evidence>
<evidence type="ECO:0000256" key="1">
    <source>
        <dbReference type="SAM" id="MobiDB-lite"/>
    </source>
</evidence>
<protein>
    <submittedName>
        <fullName evidence="5">ZP domain-containing protein</fullName>
    </submittedName>
</protein>
<dbReference type="AlphaFoldDB" id="A0A7E4VNG5"/>
<reference evidence="5" key="2">
    <citation type="submission" date="2020-10" db="UniProtKB">
        <authorList>
            <consortium name="WormBaseParasite"/>
        </authorList>
    </citation>
    <scope>IDENTIFICATION</scope>
</reference>
<proteinExistence type="predicted"/>
<evidence type="ECO:0000313" key="5">
    <source>
        <dbReference type="WBParaSite" id="Pan_g23287.t1"/>
    </source>
</evidence>
<feature type="region of interest" description="Disordered" evidence="1">
    <location>
        <begin position="200"/>
        <end position="225"/>
    </location>
</feature>
<feature type="compositionally biased region" description="Polar residues" evidence="1">
    <location>
        <begin position="200"/>
        <end position="222"/>
    </location>
</feature>
<dbReference type="WBParaSite" id="Pan_g23287.t1">
    <property type="protein sequence ID" value="Pan_g23287.t1"/>
    <property type="gene ID" value="Pan_g23287"/>
</dbReference>